<dbReference type="AlphaFoldDB" id="A0A9D1END2"/>
<proteinExistence type="inferred from homology"/>
<dbReference type="SUPFAM" id="SSF55200">
    <property type="entry name" value="Translation initiation factor IF3, C-terminal domain"/>
    <property type="match status" value="1"/>
</dbReference>
<dbReference type="PROSITE" id="PS00938">
    <property type="entry name" value="IF3"/>
    <property type="match status" value="1"/>
</dbReference>
<dbReference type="InterPro" id="IPR036788">
    <property type="entry name" value="T_IF-3_C_sf"/>
</dbReference>
<evidence type="ECO:0000313" key="9">
    <source>
        <dbReference type="EMBL" id="HIS24220.1"/>
    </source>
</evidence>
<dbReference type="Gene3D" id="3.30.110.10">
    <property type="entry name" value="Translation initiation factor 3 (IF-3), C-terminal domain"/>
    <property type="match status" value="1"/>
</dbReference>
<evidence type="ECO:0000256" key="5">
    <source>
        <dbReference type="NCBIfam" id="TIGR00168"/>
    </source>
</evidence>
<evidence type="ECO:0000259" key="7">
    <source>
        <dbReference type="Pfam" id="PF00707"/>
    </source>
</evidence>
<reference evidence="9" key="2">
    <citation type="journal article" date="2021" name="PeerJ">
        <title>Extensive microbial diversity within the chicken gut microbiome revealed by metagenomics and culture.</title>
        <authorList>
            <person name="Gilroy R."/>
            <person name="Ravi A."/>
            <person name="Getino M."/>
            <person name="Pursley I."/>
            <person name="Horton D.L."/>
            <person name="Alikhan N.F."/>
            <person name="Baker D."/>
            <person name="Gharbi K."/>
            <person name="Hall N."/>
            <person name="Watson M."/>
            <person name="Adriaenssens E.M."/>
            <person name="Foster-Nyarko E."/>
            <person name="Jarju S."/>
            <person name="Secka A."/>
            <person name="Antonio M."/>
            <person name="Oren A."/>
            <person name="Chaudhuri R.R."/>
            <person name="La Ragione R."/>
            <person name="Hildebrand F."/>
            <person name="Pallen M.J."/>
        </authorList>
    </citation>
    <scope>NUCLEOTIDE SEQUENCE</scope>
    <source>
        <strain evidence="9">CHK157-1446</strain>
    </source>
</reference>
<protein>
    <recommendedName>
        <fullName evidence="4 5">Translation initiation factor IF-3</fullName>
    </recommendedName>
</protein>
<dbReference type="GO" id="GO:0032790">
    <property type="term" value="P:ribosome disassembly"/>
    <property type="evidence" value="ECO:0007669"/>
    <property type="project" value="TreeGrafter"/>
</dbReference>
<sequence>MSVNRVFTLYFIFWRCCAISNVDHQINEEIRDAQIRVIDSDGTQLGIISSKEALDIAISKDLDLVKIAPTANPPVCKIMDYGKYCFEQTKREKEARKNQKTVEVKEVRMTSKIDSNDFNTKANQAIRFLKDGNKVKVSIRLQFRKGVALHSELSDKLLDEFKQAIAEYGVFDKPSKVEGRNIVLLVSPKPNK</sequence>
<evidence type="ECO:0000313" key="10">
    <source>
        <dbReference type="Proteomes" id="UP000823982"/>
    </source>
</evidence>
<dbReference type="Pfam" id="PF00707">
    <property type="entry name" value="IF3_C"/>
    <property type="match status" value="1"/>
</dbReference>
<comment type="function">
    <text evidence="4 6">IF-3 binds to the 30S ribosomal subunit and shifts the equilibrium between 70S ribosomes and their 50S and 30S subunits in favor of the free subunits, thus enhancing the availability of 30S subunits on which protein synthesis initiation begins.</text>
</comment>
<evidence type="ECO:0000256" key="2">
    <source>
        <dbReference type="ARBA" id="ARBA00022540"/>
    </source>
</evidence>
<feature type="domain" description="Translation initiation factor 3 C-terminal" evidence="7">
    <location>
        <begin position="102"/>
        <end position="189"/>
    </location>
</feature>
<dbReference type="EMBL" id="DVIR01000024">
    <property type="protein sequence ID" value="HIS24220.1"/>
    <property type="molecule type" value="Genomic_DNA"/>
</dbReference>
<dbReference type="HAMAP" id="MF_00080">
    <property type="entry name" value="IF_3"/>
    <property type="match status" value="1"/>
</dbReference>
<dbReference type="PANTHER" id="PTHR10938">
    <property type="entry name" value="TRANSLATION INITIATION FACTOR IF-3"/>
    <property type="match status" value="1"/>
</dbReference>
<dbReference type="PANTHER" id="PTHR10938:SF0">
    <property type="entry name" value="TRANSLATION INITIATION FACTOR IF-3, MITOCHONDRIAL"/>
    <property type="match status" value="1"/>
</dbReference>
<keyword evidence="4" id="KW-0963">Cytoplasm</keyword>
<evidence type="ECO:0000256" key="4">
    <source>
        <dbReference type="HAMAP-Rule" id="MF_00080"/>
    </source>
</evidence>
<dbReference type="Gene3D" id="3.10.20.80">
    <property type="entry name" value="Translation initiation factor 3 (IF-3), N-terminal domain"/>
    <property type="match status" value="1"/>
</dbReference>
<evidence type="ECO:0000259" key="8">
    <source>
        <dbReference type="Pfam" id="PF05198"/>
    </source>
</evidence>
<feature type="domain" description="Translation initiation factor 3 N-terminal" evidence="8">
    <location>
        <begin position="26"/>
        <end position="95"/>
    </location>
</feature>
<keyword evidence="2 4" id="KW-0396">Initiation factor</keyword>
<dbReference type="InterPro" id="IPR019815">
    <property type="entry name" value="Translation_initiation_fac_3_C"/>
</dbReference>
<dbReference type="InterPro" id="IPR036787">
    <property type="entry name" value="T_IF-3_N_sf"/>
</dbReference>
<evidence type="ECO:0000256" key="3">
    <source>
        <dbReference type="ARBA" id="ARBA00022917"/>
    </source>
</evidence>
<dbReference type="FunFam" id="3.10.20.80:FF:000001">
    <property type="entry name" value="Translation initiation factor IF-3"/>
    <property type="match status" value="1"/>
</dbReference>
<comment type="subunit">
    <text evidence="4 6">Monomer.</text>
</comment>
<dbReference type="GO" id="GO:0005829">
    <property type="term" value="C:cytosol"/>
    <property type="evidence" value="ECO:0007669"/>
    <property type="project" value="TreeGrafter"/>
</dbReference>
<reference evidence="9" key="1">
    <citation type="submission" date="2020-10" db="EMBL/GenBank/DDBJ databases">
        <authorList>
            <person name="Gilroy R."/>
        </authorList>
    </citation>
    <scope>NUCLEOTIDE SEQUENCE</scope>
    <source>
        <strain evidence="9">CHK157-1446</strain>
    </source>
</reference>
<dbReference type="InterPro" id="IPR019814">
    <property type="entry name" value="Translation_initiation_fac_3_N"/>
</dbReference>
<gene>
    <name evidence="4" type="primary">infC</name>
    <name evidence="9" type="ORF">IAD01_02315</name>
</gene>
<accession>A0A9D1END2</accession>
<evidence type="ECO:0000256" key="6">
    <source>
        <dbReference type="RuleBase" id="RU000646"/>
    </source>
</evidence>
<dbReference type="SUPFAM" id="SSF54364">
    <property type="entry name" value="Translation initiation factor IF3, N-terminal domain"/>
    <property type="match status" value="1"/>
</dbReference>
<dbReference type="Pfam" id="PF05198">
    <property type="entry name" value="IF3_N"/>
    <property type="match status" value="1"/>
</dbReference>
<dbReference type="GO" id="GO:0043022">
    <property type="term" value="F:ribosome binding"/>
    <property type="evidence" value="ECO:0007669"/>
    <property type="project" value="TreeGrafter"/>
</dbReference>
<name>A0A9D1END2_9FIRM</name>
<comment type="subcellular location">
    <subcellularLocation>
        <location evidence="4 6">Cytoplasm</location>
    </subcellularLocation>
</comment>
<comment type="similarity">
    <text evidence="1 4 6">Belongs to the IF-3 family.</text>
</comment>
<dbReference type="GO" id="GO:0003743">
    <property type="term" value="F:translation initiation factor activity"/>
    <property type="evidence" value="ECO:0007669"/>
    <property type="project" value="UniProtKB-UniRule"/>
</dbReference>
<dbReference type="InterPro" id="IPR019813">
    <property type="entry name" value="Translation_initiation_fac3_CS"/>
</dbReference>
<dbReference type="Proteomes" id="UP000823982">
    <property type="component" value="Unassembled WGS sequence"/>
</dbReference>
<dbReference type="NCBIfam" id="TIGR00168">
    <property type="entry name" value="infC"/>
    <property type="match status" value="1"/>
</dbReference>
<comment type="caution">
    <text evidence="9">The sequence shown here is derived from an EMBL/GenBank/DDBJ whole genome shotgun (WGS) entry which is preliminary data.</text>
</comment>
<keyword evidence="3 4" id="KW-0648">Protein biosynthesis</keyword>
<dbReference type="GO" id="GO:0016020">
    <property type="term" value="C:membrane"/>
    <property type="evidence" value="ECO:0007669"/>
    <property type="project" value="TreeGrafter"/>
</dbReference>
<organism evidence="9 10">
    <name type="scientific">Candidatus Faeciplasma gallinarum</name>
    <dbReference type="NCBI Taxonomy" id="2840799"/>
    <lineage>
        <taxon>Bacteria</taxon>
        <taxon>Bacillati</taxon>
        <taxon>Bacillota</taxon>
        <taxon>Clostridia</taxon>
        <taxon>Eubacteriales</taxon>
        <taxon>Oscillospiraceae</taxon>
        <taxon>Oscillospiraceae incertae sedis</taxon>
        <taxon>Candidatus Faeciplasma</taxon>
    </lineage>
</organism>
<evidence type="ECO:0000256" key="1">
    <source>
        <dbReference type="ARBA" id="ARBA00005439"/>
    </source>
</evidence>
<dbReference type="InterPro" id="IPR001288">
    <property type="entry name" value="Translation_initiation_fac_3"/>
</dbReference>